<protein>
    <submittedName>
        <fullName evidence="2">Uncharacterized protein</fullName>
    </submittedName>
</protein>
<dbReference type="Proteomes" id="UP000472275">
    <property type="component" value="Chromosome 3"/>
</dbReference>
<dbReference type="PANTHER" id="PTHR48195:SF1">
    <property type="entry name" value="RIKEN CDNA 2410002F23 GENE"/>
    <property type="match status" value="1"/>
</dbReference>
<organism evidence="2 3">
    <name type="scientific">Aquila chrysaetos chrysaetos</name>
    <dbReference type="NCBI Taxonomy" id="223781"/>
    <lineage>
        <taxon>Eukaryota</taxon>
        <taxon>Metazoa</taxon>
        <taxon>Chordata</taxon>
        <taxon>Craniata</taxon>
        <taxon>Vertebrata</taxon>
        <taxon>Euteleostomi</taxon>
        <taxon>Archelosauria</taxon>
        <taxon>Archosauria</taxon>
        <taxon>Dinosauria</taxon>
        <taxon>Saurischia</taxon>
        <taxon>Theropoda</taxon>
        <taxon>Coelurosauria</taxon>
        <taxon>Aves</taxon>
        <taxon>Neognathae</taxon>
        <taxon>Neoaves</taxon>
        <taxon>Telluraves</taxon>
        <taxon>Accipitrimorphae</taxon>
        <taxon>Accipitriformes</taxon>
        <taxon>Accipitridae</taxon>
        <taxon>Accipitrinae</taxon>
        <taxon>Aquila</taxon>
    </lineage>
</organism>
<accession>A0A663EF42</accession>
<dbReference type="PANTHER" id="PTHR48195">
    <property type="entry name" value="FRIEND VIRUS SUSCEPTIBILITY PROTEIN 1"/>
    <property type="match status" value="1"/>
</dbReference>
<dbReference type="InterPro" id="IPR053270">
    <property type="entry name" value="Fv1_restriction_factor"/>
</dbReference>
<reference evidence="2" key="1">
    <citation type="submission" date="2025-08" db="UniProtKB">
        <authorList>
            <consortium name="Ensembl"/>
        </authorList>
    </citation>
    <scope>IDENTIFICATION</scope>
</reference>
<feature type="region of interest" description="Disordered" evidence="1">
    <location>
        <begin position="193"/>
        <end position="212"/>
    </location>
</feature>
<sequence>MVLWLFPPASIHLLAGEKDLLSPIANDDQIQRGYAQLQNVRDPDGRDIIAATLYQWLCAAVLTAYAEPVELVSSIGSLCTMEEGINLVWQMGMAHAIVVGSNPDSFLRRAPASLKPLIIPAVTNATGNVGALRAKPEGVTSRVTRKQMWNDLVRASTPQSEIDGITTSEMFCQWQKLASMQKSRLPLAPLPTPCPPSTSRQCTTWQMPKQQK</sequence>
<keyword evidence="3" id="KW-1185">Reference proteome</keyword>
<evidence type="ECO:0000313" key="2">
    <source>
        <dbReference type="Ensembl" id="ENSACCP00020010526.1"/>
    </source>
</evidence>
<dbReference type="AlphaFoldDB" id="A0A663EF42"/>
<dbReference type="GO" id="GO:0009615">
    <property type="term" value="P:response to virus"/>
    <property type="evidence" value="ECO:0007669"/>
    <property type="project" value="TreeGrafter"/>
</dbReference>
<dbReference type="GO" id="GO:0005794">
    <property type="term" value="C:Golgi apparatus"/>
    <property type="evidence" value="ECO:0007669"/>
    <property type="project" value="TreeGrafter"/>
</dbReference>
<dbReference type="Ensembl" id="ENSACCT00020010997.1">
    <property type="protein sequence ID" value="ENSACCP00020010526.1"/>
    <property type="gene ID" value="ENSACCG00020007197.1"/>
</dbReference>
<reference evidence="2" key="2">
    <citation type="submission" date="2025-09" db="UniProtKB">
        <authorList>
            <consortium name="Ensembl"/>
        </authorList>
    </citation>
    <scope>IDENTIFICATION</scope>
</reference>
<feature type="compositionally biased region" description="Polar residues" evidence="1">
    <location>
        <begin position="197"/>
        <end position="212"/>
    </location>
</feature>
<evidence type="ECO:0000313" key="3">
    <source>
        <dbReference type="Proteomes" id="UP000472275"/>
    </source>
</evidence>
<evidence type="ECO:0000256" key="1">
    <source>
        <dbReference type="SAM" id="MobiDB-lite"/>
    </source>
</evidence>
<dbReference type="GeneTree" id="ENSGT01030000235340"/>
<proteinExistence type="predicted"/>
<dbReference type="InParanoid" id="A0A663EF42"/>
<name>A0A663EF42_AQUCH</name>